<protein>
    <submittedName>
        <fullName evidence="1">YqeG family HAD IIIA-type phosphatase</fullName>
    </submittedName>
</protein>
<dbReference type="GO" id="GO:0008962">
    <property type="term" value="F:phosphatidylglycerophosphatase activity"/>
    <property type="evidence" value="ECO:0007669"/>
    <property type="project" value="InterPro"/>
</dbReference>
<dbReference type="Proteomes" id="UP000593735">
    <property type="component" value="Chromosome"/>
</dbReference>
<organism evidence="1 2">
    <name type="scientific">Thermophilibacter immobilis</name>
    <dbReference type="NCBI Taxonomy" id="2779519"/>
    <lineage>
        <taxon>Bacteria</taxon>
        <taxon>Bacillati</taxon>
        <taxon>Actinomycetota</taxon>
        <taxon>Coriobacteriia</taxon>
        <taxon>Coriobacteriales</taxon>
        <taxon>Atopobiaceae</taxon>
        <taxon>Thermophilibacter</taxon>
    </lineage>
</organism>
<dbReference type="PANTHER" id="PTHR19288">
    <property type="entry name" value="4-NITROPHENYLPHOSPHATASE-RELATED"/>
    <property type="match status" value="1"/>
</dbReference>
<reference evidence="1 2" key="1">
    <citation type="submission" date="2020-10" db="EMBL/GenBank/DDBJ databases">
        <title>Olsenella immobilis sp.nov., isolated from the mud in a fermentation cellar used for the production of Chinese strong-flavoured liquor.</title>
        <authorList>
            <person name="Lu L."/>
        </authorList>
    </citation>
    <scope>NUCLEOTIDE SEQUENCE [LARGE SCALE GENOMIC DNA]</scope>
    <source>
        <strain evidence="1 2">LZLJ-2</strain>
    </source>
</reference>
<dbReference type="InterPro" id="IPR023214">
    <property type="entry name" value="HAD_sf"/>
</dbReference>
<dbReference type="NCBIfam" id="TIGR01662">
    <property type="entry name" value="HAD-SF-IIIA"/>
    <property type="match status" value="1"/>
</dbReference>
<dbReference type="Pfam" id="PF13242">
    <property type="entry name" value="Hydrolase_like"/>
    <property type="match status" value="1"/>
</dbReference>
<dbReference type="InterPro" id="IPR010021">
    <property type="entry name" value="PGPP1/Gep4"/>
</dbReference>
<evidence type="ECO:0000313" key="1">
    <source>
        <dbReference type="EMBL" id="QOY60094.1"/>
    </source>
</evidence>
<evidence type="ECO:0000313" key="2">
    <source>
        <dbReference type="Proteomes" id="UP000593735"/>
    </source>
</evidence>
<dbReference type="EMBL" id="CP063767">
    <property type="protein sequence ID" value="QOY60094.1"/>
    <property type="molecule type" value="Genomic_DNA"/>
</dbReference>
<dbReference type="InterPro" id="IPR036412">
    <property type="entry name" value="HAD-like_sf"/>
</dbReference>
<accession>A0A7S7RUB8</accession>
<dbReference type="Gene3D" id="3.40.50.1000">
    <property type="entry name" value="HAD superfamily/HAD-like"/>
    <property type="match status" value="1"/>
</dbReference>
<dbReference type="KEGG" id="tio:INP52_06655"/>
<dbReference type="PANTHER" id="PTHR19288:SF25">
    <property type="entry name" value="PHOSPHATIDYLGLYCEROPHOSPHATASE GEP4, MITOCHONDRIAL"/>
    <property type="match status" value="1"/>
</dbReference>
<keyword evidence="2" id="KW-1185">Reference proteome</keyword>
<dbReference type="AlphaFoldDB" id="A0A7S7RUB8"/>
<dbReference type="InterPro" id="IPR006549">
    <property type="entry name" value="HAD-SF_hydro_IIIA"/>
</dbReference>
<dbReference type="GO" id="GO:0005737">
    <property type="term" value="C:cytoplasm"/>
    <property type="evidence" value="ECO:0007669"/>
    <property type="project" value="TreeGrafter"/>
</dbReference>
<sequence length="194" mass="20648">MSSTSKPSTTARSRRAPRRGPFAATRYVASLPLVDVSELARAGVRLVLVDRDNTCVPRDTGHAPAEVRAWLDAARAAGLSVCLVSNNFHTAEVAASAADLGCAVVDHAMKPSPFALRRAMRAAGARADETVMIGDQVFTDVLAGNLAGARTILVRPQSPSDLWYTHLLRALERLVLRDVEFLGEEGAKTGTGLT</sequence>
<name>A0A7S7RUB8_9ACTN</name>
<proteinExistence type="predicted"/>
<dbReference type="NCBIfam" id="TIGR01668">
    <property type="entry name" value="YqeG_hyp_ppase"/>
    <property type="match status" value="1"/>
</dbReference>
<gene>
    <name evidence="1" type="ORF">INP52_06655</name>
</gene>
<dbReference type="SUPFAM" id="SSF56784">
    <property type="entry name" value="HAD-like"/>
    <property type="match status" value="1"/>
</dbReference>